<accession>A0A511DVD3</accession>
<dbReference type="Proteomes" id="UP000321685">
    <property type="component" value="Unassembled WGS sequence"/>
</dbReference>
<dbReference type="OrthoDB" id="3821358at2"/>
<evidence type="ECO:0000259" key="2">
    <source>
        <dbReference type="Pfam" id="PF21806"/>
    </source>
</evidence>
<protein>
    <recommendedName>
        <fullName evidence="2">DUF6879 domain-containing protein</fullName>
    </recommendedName>
</protein>
<proteinExistence type="predicted"/>
<comment type="caution">
    <text evidence="3">The sequence shown here is derived from an EMBL/GenBank/DDBJ whole genome shotgun (WGS) entry which is preliminary data.</text>
</comment>
<evidence type="ECO:0000256" key="1">
    <source>
        <dbReference type="SAM" id="MobiDB-lite"/>
    </source>
</evidence>
<gene>
    <name evidence="3" type="ORF">PSU4_60120</name>
</gene>
<sequence>MTTLADLFARFHQSAWRYEGHDTYVVSGEEGRIATYLRGEPLPRKTRENNSWIATVEDIRARKARISRVRVVGHPLTDYTRFEFAAYPDNVRAGEDVDVIDRALLAPEWRAVPDFWLFDDATVFVQHFDDDGRFLGAEQAEDPQPFLEVRRLLTGHTTPLDRYQLTDLPQQRSVPVVGPPPKLPTPAIRR</sequence>
<evidence type="ECO:0000313" key="4">
    <source>
        <dbReference type="Proteomes" id="UP000321685"/>
    </source>
</evidence>
<feature type="domain" description="DUF6879" evidence="2">
    <location>
        <begin position="4"/>
        <end position="163"/>
    </location>
</feature>
<dbReference type="AlphaFoldDB" id="A0A511DVD3"/>
<dbReference type="InterPro" id="IPR049244">
    <property type="entry name" value="DUF6879"/>
</dbReference>
<name>A0A511DVD3_9PSEU</name>
<dbReference type="EMBL" id="BJVJ01000140">
    <property type="protein sequence ID" value="GEL27058.1"/>
    <property type="molecule type" value="Genomic_DNA"/>
</dbReference>
<evidence type="ECO:0000313" key="3">
    <source>
        <dbReference type="EMBL" id="GEL27058.1"/>
    </source>
</evidence>
<feature type="region of interest" description="Disordered" evidence="1">
    <location>
        <begin position="169"/>
        <end position="190"/>
    </location>
</feature>
<organism evidence="3 4">
    <name type="scientific">Pseudonocardia sulfidoxydans NBRC 16205</name>
    <dbReference type="NCBI Taxonomy" id="1223511"/>
    <lineage>
        <taxon>Bacteria</taxon>
        <taxon>Bacillati</taxon>
        <taxon>Actinomycetota</taxon>
        <taxon>Actinomycetes</taxon>
        <taxon>Pseudonocardiales</taxon>
        <taxon>Pseudonocardiaceae</taxon>
        <taxon>Pseudonocardia</taxon>
    </lineage>
</organism>
<reference evidence="3 4" key="1">
    <citation type="submission" date="2019-07" db="EMBL/GenBank/DDBJ databases">
        <title>Whole genome shotgun sequence of Pseudonocardia sulfidoxydans NBRC 16205.</title>
        <authorList>
            <person name="Hosoyama A."/>
            <person name="Uohara A."/>
            <person name="Ohji S."/>
            <person name="Ichikawa N."/>
        </authorList>
    </citation>
    <scope>NUCLEOTIDE SEQUENCE [LARGE SCALE GENOMIC DNA]</scope>
    <source>
        <strain evidence="3 4">NBRC 16205</strain>
    </source>
</reference>
<keyword evidence="4" id="KW-1185">Reference proteome</keyword>
<dbReference type="Pfam" id="PF21806">
    <property type="entry name" value="DUF6879"/>
    <property type="match status" value="1"/>
</dbReference>
<dbReference type="RefSeq" id="WP_147116022.1">
    <property type="nucleotide sequence ID" value="NZ_BJVJ01000140.1"/>
</dbReference>